<gene>
    <name evidence="2" type="ORF">RCL2_001716000</name>
</gene>
<dbReference type="AlphaFoldDB" id="A0A8H3LPP8"/>
<protein>
    <submittedName>
        <fullName evidence="2">BTB/POZ protein</fullName>
    </submittedName>
</protein>
<dbReference type="OrthoDB" id="2372300at2759"/>
<dbReference type="InterPro" id="IPR000210">
    <property type="entry name" value="BTB/POZ_dom"/>
</dbReference>
<dbReference type="CDD" id="cd18186">
    <property type="entry name" value="BTB_POZ_ZBTB_KLHL-like"/>
    <property type="match status" value="1"/>
</dbReference>
<name>A0A8H3LPP8_9GLOM</name>
<dbReference type="EMBL" id="BLAL01000194">
    <property type="protein sequence ID" value="GES90302.1"/>
    <property type="molecule type" value="Genomic_DNA"/>
</dbReference>
<comment type="caution">
    <text evidence="2">The sequence shown here is derived from an EMBL/GenBank/DDBJ whole genome shotgun (WGS) entry which is preliminary data.</text>
</comment>
<accession>A0A8H3LPP8</accession>
<evidence type="ECO:0000313" key="3">
    <source>
        <dbReference type="Proteomes" id="UP000615446"/>
    </source>
</evidence>
<proteinExistence type="predicted"/>
<feature type="domain" description="BTB" evidence="1">
    <location>
        <begin position="11"/>
        <end position="67"/>
    </location>
</feature>
<dbReference type="Pfam" id="PF00651">
    <property type="entry name" value="BTB"/>
    <property type="match status" value="1"/>
</dbReference>
<organism evidence="2 3">
    <name type="scientific">Rhizophagus clarus</name>
    <dbReference type="NCBI Taxonomy" id="94130"/>
    <lineage>
        <taxon>Eukaryota</taxon>
        <taxon>Fungi</taxon>
        <taxon>Fungi incertae sedis</taxon>
        <taxon>Mucoromycota</taxon>
        <taxon>Glomeromycotina</taxon>
        <taxon>Glomeromycetes</taxon>
        <taxon>Glomerales</taxon>
        <taxon>Glomeraceae</taxon>
        <taxon>Rhizophagus</taxon>
    </lineage>
</organism>
<reference evidence="2" key="1">
    <citation type="submission" date="2019-10" db="EMBL/GenBank/DDBJ databases">
        <title>Conservation and host-specific expression of non-tandemly repeated heterogenous ribosome RNA gene in arbuscular mycorrhizal fungi.</title>
        <authorList>
            <person name="Maeda T."/>
            <person name="Kobayashi Y."/>
            <person name="Nakagawa T."/>
            <person name="Ezawa T."/>
            <person name="Yamaguchi K."/>
            <person name="Bino T."/>
            <person name="Nishimoto Y."/>
            <person name="Shigenobu S."/>
            <person name="Kawaguchi M."/>
        </authorList>
    </citation>
    <scope>NUCLEOTIDE SEQUENCE</scope>
    <source>
        <strain evidence="2">HR1</strain>
    </source>
</reference>
<dbReference type="Proteomes" id="UP000615446">
    <property type="component" value="Unassembled WGS sequence"/>
</dbReference>
<dbReference type="Gene3D" id="3.30.710.10">
    <property type="entry name" value="Potassium Channel Kv1.1, Chain A"/>
    <property type="match status" value="1"/>
</dbReference>
<sequence>MSILILLSKLKNNNITLVHIKFPNITPGIFQIILKYIYGGIISLNEQEPLEALEVLAAADQLYFQEVDEY</sequence>
<evidence type="ECO:0000313" key="2">
    <source>
        <dbReference type="EMBL" id="GES90302.1"/>
    </source>
</evidence>
<dbReference type="SUPFAM" id="SSF54695">
    <property type="entry name" value="POZ domain"/>
    <property type="match status" value="1"/>
</dbReference>
<evidence type="ECO:0000259" key="1">
    <source>
        <dbReference type="Pfam" id="PF00651"/>
    </source>
</evidence>
<dbReference type="InterPro" id="IPR011333">
    <property type="entry name" value="SKP1/BTB/POZ_sf"/>
</dbReference>